<reference evidence="2 3" key="1">
    <citation type="submission" date="2020-07" db="EMBL/GenBank/DDBJ databases">
        <authorList>
            <person name="Feng X."/>
        </authorList>
    </citation>
    <scope>NUCLEOTIDE SEQUENCE [LARGE SCALE GENOMIC DNA]</scope>
    <source>
        <strain evidence="2 3">JCM23202</strain>
    </source>
</reference>
<evidence type="ECO:0000313" key="3">
    <source>
        <dbReference type="Proteomes" id="UP000526501"/>
    </source>
</evidence>
<dbReference type="EMBL" id="JACHVC010000002">
    <property type="protein sequence ID" value="MBC2604821.1"/>
    <property type="molecule type" value="Genomic_DNA"/>
</dbReference>
<organism evidence="2 3">
    <name type="scientific">Pelagicoccus albus</name>
    <dbReference type="NCBI Taxonomy" id="415222"/>
    <lineage>
        <taxon>Bacteria</taxon>
        <taxon>Pseudomonadati</taxon>
        <taxon>Verrucomicrobiota</taxon>
        <taxon>Opitutia</taxon>
        <taxon>Puniceicoccales</taxon>
        <taxon>Pelagicoccaceae</taxon>
        <taxon>Pelagicoccus</taxon>
    </lineage>
</organism>
<evidence type="ECO:0000256" key="1">
    <source>
        <dbReference type="SAM" id="Phobius"/>
    </source>
</evidence>
<feature type="transmembrane region" description="Helical" evidence="1">
    <location>
        <begin position="25"/>
        <end position="45"/>
    </location>
</feature>
<keyword evidence="3" id="KW-1185">Reference proteome</keyword>
<accession>A0A7X1E750</accession>
<dbReference type="AlphaFoldDB" id="A0A7X1E750"/>
<keyword evidence="1" id="KW-0812">Transmembrane</keyword>
<evidence type="ECO:0000313" key="2">
    <source>
        <dbReference type="EMBL" id="MBC2604821.1"/>
    </source>
</evidence>
<protein>
    <submittedName>
        <fullName evidence="2">Uncharacterized protein</fullName>
    </submittedName>
</protein>
<dbReference type="Proteomes" id="UP000526501">
    <property type="component" value="Unassembled WGS sequence"/>
</dbReference>
<gene>
    <name evidence="2" type="ORF">H5P27_02000</name>
</gene>
<sequence length="127" mass="15077">MLPTLVAILVGPPLLLVLPENQKNIALPICIGLWILIFTFALWILPKHLIIQKDGITIRRRGRDEHYSYEQVKGIRIKQDHDEDRPTRLMLKVKLERIWYSFEIDYGRVRYVYEYLPKHLTEKVDPA</sequence>
<keyword evidence="1" id="KW-1133">Transmembrane helix</keyword>
<proteinExistence type="predicted"/>
<dbReference type="RefSeq" id="WP_185658720.1">
    <property type="nucleotide sequence ID" value="NZ_CAWPOO010000002.1"/>
</dbReference>
<comment type="caution">
    <text evidence="2">The sequence shown here is derived from an EMBL/GenBank/DDBJ whole genome shotgun (WGS) entry which is preliminary data.</text>
</comment>
<name>A0A7X1E750_9BACT</name>
<keyword evidence="1" id="KW-0472">Membrane</keyword>